<dbReference type="RefSeq" id="WP_343849305.1">
    <property type="nucleotide sequence ID" value="NZ_BAAAFI010000004.1"/>
</dbReference>
<proteinExistence type="predicted"/>
<accession>A0ABN1MYH3</accession>
<comment type="caution">
    <text evidence="2">The sequence shown here is derived from an EMBL/GenBank/DDBJ whole genome shotgun (WGS) entry which is preliminary data.</text>
</comment>
<feature type="chain" id="PRO_5045587016" description="Trypsin-like peptidase" evidence="1">
    <location>
        <begin position="19"/>
        <end position="361"/>
    </location>
</feature>
<gene>
    <name evidence="2" type="ORF">GCM10009119_10910</name>
</gene>
<dbReference type="EMBL" id="BAAAFI010000004">
    <property type="protein sequence ID" value="GAA0878123.1"/>
    <property type="molecule type" value="Genomic_DNA"/>
</dbReference>
<dbReference type="SUPFAM" id="SSF50494">
    <property type="entry name" value="Trypsin-like serine proteases"/>
    <property type="match status" value="1"/>
</dbReference>
<dbReference type="InterPro" id="IPR009003">
    <property type="entry name" value="Peptidase_S1_PA"/>
</dbReference>
<sequence>MRVLLFFMLFQVSGTLPAQTGTEMSFPYKDIVFSVTEAFGNSFGSAFIVGKNDQYFFLATAKHVVQDDRQLLLTSSEGVQYPAVLVKAHSIHDIALLQMPIFPLDLDSIPMVSNLSMNDEVTFVSVKDSGRILPSKSPGLVRDVNGESLSIIMQEVESGHSGSPLLSDQGIAGMIIRNGKFIESLNIVLVKETIEGWNKGLFRSLLSEKVQINARIALPFSNASELPIAIKEIEIDGACSDNTFNLVDRYLNTSWSCTIDSIESNRIRIGLHEPILITGFDVYVKENFRSEISAIEISVINSLGNRSILPEFLKTQGGGYWYSYILVEPINSSQLELEVIFNQLKGDVIVFNEVQIRGIAI</sequence>
<dbReference type="Pfam" id="PF13365">
    <property type="entry name" value="Trypsin_2"/>
    <property type="match status" value="1"/>
</dbReference>
<evidence type="ECO:0000313" key="2">
    <source>
        <dbReference type="EMBL" id="GAA0878123.1"/>
    </source>
</evidence>
<feature type="signal peptide" evidence="1">
    <location>
        <begin position="1"/>
        <end position="18"/>
    </location>
</feature>
<name>A0ABN1MYH3_9BACT</name>
<evidence type="ECO:0000313" key="3">
    <source>
        <dbReference type="Proteomes" id="UP001500469"/>
    </source>
</evidence>
<dbReference type="Proteomes" id="UP001500469">
    <property type="component" value="Unassembled WGS sequence"/>
</dbReference>
<evidence type="ECO:0008006" key="4">
    <source>
        <dbReference type="Google" id="ProtNLM"/>
    </source>
</evidence>
<reference evidence="2 3" key="1">
    <citation type="journal article" date="2019" name="Int. J. Syst. Evol. Microbiol.">
        <title>The Global Catalogue of Microorganisms (GCM) 10K type strain sequencing project: providing services to taxonomists for standard genome sequencing and annotation.</title>
        <authorList>
            <consortium name="The Broad Institute Genomics Platform"/>
            <consortium name="The Broad Institute Genome Sequencing Center for Infectious Disease"/>
            <person name="Wu L."/>
            <person name="Ma J."/>
        </authorList>
    </citation>
    <scope>NUCLEOTIDE SEQUENCE [LARGE SCALE GENOMIC DNA]</scope>
    <source>
        <strain evidence="2 3">JCM 16112</strain>
    </source>
</reference>
<dbReference type="InterPro" id="IPR043504">
    <property type="entry name" value="Peptidase_S1_PA_chymotrypsin"/>
</dbReference>
<keyword evidence="1" id="KW-0732">Signal</keyword>
<keyword evidence="3" id="KW-1185">Reference proteome</keyword>
<evidence type="ECO:0000256" key="1">
    <source>
        <dbReference type="SAM" id="SignalP"/>
    </source>
</evidence>
<organism evidence="2 3">
    <name type="scientific">Algoriphagus jejuensis</name>
    <dbReference type="NCBI Taxonomy" id="419934"/>
    <lineage>
        <taxon>Bacteria</taxon>
        <taxon>Pseudomonadati</taxon>
        <taxon>Bacteroidota</taxon>
        <taxon>Cytophagia</taxon>
        <taxon>Cytophagales</taxon>
        <taxon>Cyclobacteriaceae</taxon>
        <taxon>Algoriphagus</taxon>
    </lineage>
</organism>
<protein>
    <recommendedName>
        <fullName evidence="4">Trypsin-like peptidase</fullName>
    </recommendedName>
</protein>
<dbReference type="Gene3D" id="2.40.10.10">
    <property type="entry name" value="Trypsin-like serine proteases"/>
    <property type="match status" value="2"/>
</dbReference>